<feature type="domain" description="GST N-terminal" evidence="1">
    <location>
        <begin position="1"/>
        <end position="81"/>
    </location>
</feature>
<keyword evidence="3" id="KW-1185">Reference proteome</keyword>
<dbReference type="GO" id="GO:0016740">
    <property type="term" value="F:transferase activity"/>
    <property type="evidence" value="ECO:0007669"/>
    <property type="project" value="UniProtKB-KW"/>
</dbReference>
<evidence type="ECO:0000259" key="1">
    <source>
        <dbReference type="PROSITE" id="PS50404"/>
    </source>
</evidence>
<evidence type="ECO:0000313" key="3">
    <source>
        <dbReference type="Proteomes" id="UP000238220"/>
    </source>
</evidence>
<dbReference type="PROSITE" id="PS50404">
    <property type="entry name" value="GST_NTER"/>
    <property type="match status" value="1"/>
</dbReference>
<dbReference type="InterPro" id="IPR050983">
    <property type="entry name" value="GST_Omega/HSP26"/>
</dbReference>
<proteinExistence type="predicted"/>
<dbReference type="InterPro" id="IPR004045">
    <property type="entry name" value="Glutathione_S-Trfase_N"/>
</dbReference>
<dbReference type="EMBL" id="PSNW01000009">
    <property type="protein sequence ID" value="PPE72999.1"/>
    <property type="molecule type" value="Genomic_DNA"/>
</dbReference>
<comment type="caution">
    <text evidence="2">The sequence shown here is derived from an EMBL/GenBank/DDBJ whole genome shotgun (WGS) entry which is preliminary data.</text>
</comment>
<dbReference type="PANTHER" id="PTHR43968">
    <property type="match status" value="1"/>
</dbReference>
<dbReference type="AlphaFoldDB" id="A0A2S5TDC7"/>
<dbReference type="PANTHER" id="PTHR43968:SF6">
    <property type="entry name" value="GLUTATHIONE S-TRANSFERASE OMEGA"/>
    <property type="match status" value="1"/>
</dbReference>
<accession>A0A2S5TDC7</accession>
<dbReference type="CDD" id="cd03205">
    <property type="entry name" value="GST_C_6"/>
    <property type="match status" value="1"/>
</dbReference>
<dbReference type="RefSeq" id="WP_104231442.1">
    <property type="nucleotide sequence ID" value="NZ_PSNW01000009.1"/>
</dbReference>
<dbReference type="GO" id="GO:0005737">
    <property type="term" value="C:cytoplasm"/>
    <property type="evidence" value="ECO:0007669"/>
    <property type="project" value="TreeGrafter"/>
</dbReference>
<dbReference type="Gene3D" id="1.20.1050.10">
    <property type="match status" value="1"/>
</dbReference>
<dbReference type="CDD" id="cd03049">
    <property type="entry name" value="GST_N_3"/>
    <property type="match status" value="1"/>
</dbReference>
<gene>
    <name evidence="2" type="ORF">C3942_16425</name>
</gene>
<evidence type="ECO:0000313" key="2">
    <source>
        <dbReference type="EMBL" id="PPE72999.1"/>
    </source>
</evidence>
<dbReference type="SUPFAM" id="SSF52833">
    <property type="entry name" value="Thioredoxin-like"/>
    <property type="match status" value="1"/>
</dbReference>
<dbReference type="Pfam" id="PF13417">
    <property type="entry name" value="GST_N_3"/>
    <property type="match status" value="1"/>
</dbReference>
<dbReference type="InterPro" id="IPR036249">
    <property type="entry name" value="Thioredoxin-like_sf"/>
</dbReference>
<sequence>MMKLYCSRTSPYSRKVRVAIEELRLSDQVEEVETDPYSPPPELLAANPLSRIPTLITDKGEALPDSDLIIEYLDAKYHGLAPLPRGTKRWTARRRQKIAQGVIDAAAATVQEKRRPESIVYHSFLDRQAAAIRRSLELLNLEAHALLQDEKPSVVEITTGVGLAYLDFRMPYLEWRKEFEALDRWFSEFARRPSMVKTQPPA</sequence>
<dbReference type="Pfam" id="PF13410">
    <property type="entry name" value="GST_C_2"/>
    <property type="match status" value="1"/>
</dbReference>
<protein>
    <submittedName>
        <fullName evidence="2">Glutathione S-transferase</fullName>
    </submittedName>
</protein>
<dbReference type="SUPFAM" id="SSF47616">
    <property type="entry name" value="GST C-terminal domain-like"/>
    <property type="match status" value="1"/>
</dbReference>
<reference evidence="2 3" key="1">
    <citation type="submission" date="2018-02" db="EMBL/GenBank/DDBJ databases">
        <title>Genome sequencing of Solimonas sp. HR-BB.</title>
        <authorList>
            <person name="Lee Y."/>
            <person name="Jeon C.O."/>
        </authorList>
    </citation>
    <scope>NUCLEOTIDE SEQUENCE [LARGE SCALE GENOMIC DNA]</scope>
    <source>
        <strain evidence="2 3">HR-BB</strain>
    </source>
</reference>
<organism evidence="2 3">
    <name type="scientific">Solimonas fluminis</name>
    <dbReference type="NCBI Taxonomy" id="2086571"/>
    <lineage>
        <taxon>Bacteria</taxon>
        <taxon>Pseudomonadati</taxon>
        <taxon>Pseudomonadota</taxon>
        <taxon>Gammaproteobacteria</taxon>
        <taxon>Nevskiales</taxon>
        <taxon>Nevskiaceae</taxon>
        <taxon>Solimonas</taxon>
    </lineage>
</organism>
<dbReference type="OrthoDB" id="8634103at2"/>
<dbReference type="Gene3D" id="3.40.30.10">
    <property type="entry name" value="Glutaredoxin"/>
    <property type="match status" value="1"/>
</dbReference>
<dbReference type="InterPro" id="IPR036282">
    <property type="entry name" value="Glutathione-S-Trfase_C_sf"/>
</dbReference>
<name>A0A2S5TDC7_9GAMM</name>
<keyword evidence="2" id="KW-0808">Transferase</keyword>
<dbReference type="Proteomes" id="UP000238220">
    <property type="component" value="Unassembled WGS sequence"/>
</dbReference>